<accession>A0A1Q5PTH2</accession>
<sequence>MGAYGRLGVVAELPVAYEPEAAELMFDTIAEYKVSLEKFWQTTGMVGQTASELARWAERMFRLLEVQAEHASQANSRYVQAVESFEAARGEFAQLSPELMTPAEKESLGQVKVAYKNGEMMSGPELAEAIAADREAQRDALAEKTLNTMNTALRQVSGAVTDLQDGLDGAASSNDVLYGPPADSGAPRGPGDFSGGGGGGRGPGGGFGGSGGLPGVGVPGGPSMPGVPGGSGLRGGVLPGGP</sequence>
<protein>
    <submittedName>
        <fullName evidence="2">Uncharacterized protein</fullName>
    </submittedName>
</protein>
<dbReference type="Proteomes" id="UP000185612">
    <property type="component" value="Unassembled WGS sequence"/>
</dbReference>
<dbReference type="AlphaFoldDB" id="A0A1Q5PTH2"/>
<name>A0A1Q5PTH2_9ACTO</name>
<evidence type="ECO:0000256" key="1">
    <source>
        <dbReference type="SAM" id="MobiDB-lite"/>
    </source>
</evidence>
<dbReference type="RefSeq" id="WP_187343216.1">
    <property type="nucleotide sequence ID" value="NZ_MQVS01000016.1"/>
</dbReference>
<dbReference type="EMBL" id="MQVS01000016">
    <property type="protein sequence ID" value="OKL50755.1"/>
    <property type="molecule type" value="Genomic_DNA"/>
</dbReference>
<organism evidence="2 3">
    <name type="scientific">Buchananella hordeovulneris</name>
    <dbReference type="NCBI Taxonomy" id="52770"/>
    <lineage>
        <taxon>Bacteria</taxon>
        <taxon>Bacillati</taxon>
        <taxon>Actinomycetota</taxon>
        <taxon>Actinomycetes</taxon>
        <taxon>Actinomycetales</taxon>
        <taxon>Actinomycetaceae</taxon>
        <taxon>Buchananella</taxon>
    </lineage>
</organism>
<feature type="region of interest" description="Disordered" evidence="1">
    <location>
        <begin position="171"/>
        <end position="242"/>
    </location>
</feature>
<comment type="caution">
    <text evidence="2">The sequence shown here is derived from an EMBL/GenBank/DDBJ whole genome shotgun (WGS) entry which is preliminary data.</text>
</comment>
<feature type="compositionally biased region" description="Gly residues" evidence="1">
    <location>
        <begin position="227"/>
        <end position="242"/>
    </location>
</feature>
<feature type="non-terminal residue" evidence="2">
    <location>
        <position position="242"/>
    </location>
</feature>
<keyword evidence="3" id="KW-1185">Reference proteome</keyword>
<proteinExistence type="predicted"/>
<dbReference type="InParanoid" id="A0A1Q5PTH2"/>
<reference evidence="3" key="1">
    <citation type="submission" date="2016-12" db="EMBL/GenBank/DDBJ databases">
        <authorList>
            <person name="Meng X."/>
        </authorList>
    </citation>
    <scope>NUCLEOTIDE SEQUENCE [LARGE SCALE GENOMIC DNA]</scope>
    <source>
        <strain evidence="3">DSM 20732</strain>
    </source>
</reference>
<gene>
    <name evidence="2" type="ORF">BSZ40_10720</name>
</gene>
<feature type="compositionally biased region" description="Gly residues" evidence="1">
    <location>
        <begin position="192"/>
        <end position="220"/>
    </location>
</feature>
<evidence type="ECO:0000313" key="2">
    <source>
        <dbReference type="EMBL" id="OKL50755.1"/>
    </source>
</evidence>
<evidence type="ECO:0000313" key="3">
    <source>
        <dbReference type="Proteomes" id="UP000185612"/>
    </source>
</evidence>